<sequence length="52" mass="6017">MHIVVQEGCRCCRYVSVSLLFVGLIWLTPRRFSWVTSNIEITAFVQRNVKGC</sequence>
<proteinExistence type="predicted"/>
<gene>
    <name evidence="2" type="primary">30</name>
    <name evidence="2" type="ORF">HHTV1_30</name>
</gene>
<dbReference type="EMBL" id="KC292025">
    <property type="protein sequence ID" value="AGM11328.1"/>
    <property type="molecule type" value="Genomic_DNA"/>
</dbReference>
<evidence type="ECO:0000256" key="1">
    <source>
        <dbReference type="SAM" id="Phobius"/>
    </source>
</evidence>
<protein>
    <submittedName>
        <fullName evidence="2">Uncharacterized protein</fullName>
    </submittedName>
</protein>
<dbReference type="Proteomes" id="UP000203449">
    <property type="component" value="Segment"/>
</dbReference>
<dbReference type="KEGG" id="vg:16194225"/>
<dbReference type="RefSeq" id="YP_008058720.1">
    <property type="nucleotide sequence ID" value="NC_021322.1"/>
</dbReference>
<evidence type="ECO:0000313" key="3">
    <source>
        <dbReference type="Proteomes" id="UP000203449"/>
    </source>
</evidence>
<accession>R4TMD1</accession>
<keyword evidence="3" id="KW-1185">Reference proteome</keyword>
<keyword evidence="1" id="KW-0812">Transmembrane</keyword>
<reference evidence="2 3" key="1">
    <citation type="submission" date="2012-12" db="EMBL/GenBank/DDBJ databases">
        <authorList>
            <person name="Sencilo A."/>
            <person name="Jacobs-Sera D."/>
            <person name="Russell D.A."/>
            <person name="Ko C."/>
            <person name="Atanasova N."/>
            <person name="Osterlund E."/>
            <person name="Oksanen H.M."/>
            <person name="Bamford D.H."/>
            <person name="Hatfull G.F."/>
            <person name="Roine E."/>
            <person name="Hendrix R.W."/>
        </authorList>
    </citation>
    <scope>NUCLEOTIDE SEQUENCE [LARGE SCALE GENOMIC DNA]</scope>
</reference>
<keyword evidence="1" id="KW-1133">Transmembrane helix</keyword>
<evidence type="ECO:0000313" key="2">
    <source>
        <dbReference type="EMBL" id="AGM11328.1"/>
    </source>
</evidence>
<feature type="transmembrane region" description="Helical" evidence="1">
    <location>
        <begin position="12"/>
        <end position="29"/>
    </location>
</feature>
<organism evidence="2 3">
    <name type="scientific">Haloarcula hispanica tailed virus 1</name>
    <dbReference type="NCBI Taxonomy" id="1273750"/>
    <lineage>
        <taxon>Viruses</taxon>
        <taxon>Duplodnaviria</taxon>
        <taxon>Heunggongvirae</taxon>
        <taxon>Uroviricota</taxon>
        <taxon>Caudoviricetes</taxon>
        <taxon>Madisaviridae</taxon>
        <taxon>Clampvirus</taxon>
        <taxon>Clampvirus italiense</taxon>
        <taxon>Clampvirus HHTV1</taxon>
    </lineage>
</organism>
<keyword evidence="1" id="KW-0472">Membrane</keyword>
<name>R4TMD1_9CAUD</name>
<dbReference type="GeneID" id="16194225"/>